<dbReference type="Proteomes" id="UP000218263">
    <property type="component" value="Chromosome"/>
</dbReference>
<dbReference type="AlphaFoldDB" id="A0A110B3K4"/>
<dbReference type="RefSeq" id="WP_096353602.1">
    <property type="nucleotide sequence ID" value="NZ_AP017313.1"/>
</dbReference>
<dbReference type="OrthoDB" id="166868at2"/>
<gene>
    <name evidence="1" type="ORF">MgSA37_03513</name>
</gene>
<keyword evidence="2" id="KW-1185">Reference proteome</keyword>
<sequence length="340" mass="39229">MRKRVLFITGSMNQTWQMHQIARQLDEYDCWFSQFFTDLKWANFLMKHTPLFNGTIFWGQFKENSEKYLKNNGLQIDYQAKKNEYDLVVYCSDLHIPKRMRKNKIVWVQEGMTDKFTLLSRIVKALKLSPGFSGGTSLNGTSNICDVYCAGSEGYKAQFTRLGTDADKIVVTGIPNYDNIAQFKDNDFPYRDYVMVATTDMRETFRYENRAAFIKKAVEIADGRRLLFKLHPNEKFERAEAEIRKYAPEGTLVYRSGNTNQMIANCCELITQYSTVVYVGLALGKKVHSYFNLDELKRLAPIQNDGASAANIAKICRGILQPNAKDVELVKDYYEMEHEG</sequence>
<dbReference type="EMBL" id="AP017313">
    <property type="protein sequence ID" value="BAU55331.1"/>
    <property type="molecule type" value="Genomic_DNA"/>
</dbReference>
<reference evidence="1 2" key="1">
    <citation type="submission" date="2015-12" db="EMBL/GenBank/DDBJ databases">
        <title>Genome sequence of Mucilaginibacter gotjawali.</title>
        <authorList>
            <person name="Lee J.S."/>
            <person name="Lee K.C."/>
            <person name="Kim K.K."/>
            <person name="Lee B.W."/>
        </authorList>
    </citation>
    <scope>NUCLEOTIDE SEQUENCE [LARGE SCALE GENOMIC DNA]</scope>
    <source>
        <strain evidence="1 2">SA3-7</strain>
    </source>
</reference>
<organism evidence="1 2">
    <name type="scientific">Mucilaginibacter gotjawali</name>
    <dbReference type="NCBI Taxonomy" id="1550579"/>
    <lineage>
        <taxon>Bacteria</taxon>
        <taxon>Pseudomonadati</taxon>
        <taxon>Bacteroidota</taxon>
        <taxon>Sphingobacteriia</taxon>
        <taxon>Sphingobacteriales</taxon>
        <taxon>Sphingobacteriaceae</taxon>
        <taxon>Mucilaginibacter</taxon>
    </lineage>
</organism>
<dbReference type="InterPro" id="IPR043148">
    <property type="entry name" value="TagF_C"/>
</dbReference>
<name>A0A110B3K4_9SPHI</name>
<protein>
    <submittedName>
        <fullName evidence="1">Uncharacterized protein</fullName>
    </submittedName>
</protein>
<proteinExistence type="predicted"/>
<dbReference type="Gene3D" id="3.40.50.12580">
    <property type="match status" value="1"/>
</dbReference>
<accession>A0A110B3K4</accession>
<dbReference type="SUPFAM" id="SSF53756">
    <property type="entry name" value="UDP-Glycosyltransferase/glycogen phosphorylase"/>
    <property type="match status" value="1"/>
</dbReference>
<evidence type="ECO:0000313" key="1">
    <source>
        <dbReference type="EMBL" id="BAU55331.1"/>
    </source>
</evidence>
<evidence type="ECO:0000313" key="2">
    <source>
        <dbReference type="Proteomes" id="UP000218263"/>
    </source>
</evidence>
<dbReference type="KEGG" id="mgot:MgSA37_03513"/>